<reference evidence="3" key="1">
    <citation type="submission" date="2016-10" db="EMBL/GenBank/DDBJ databases">
        <authorList>
            <person name="Varghese N."/>
            <person name="Submissions S."/>
        </authorList>
    </citation>
    <scope>NUCLEOTIDE SEQUENCE [LARGE SCALE GENOMIC DNA]</scope>
    <source>
        <strain evidence="3">CGMCC 1.12041</strain>
    </source>
</reference>
<feature type="region of interest" description="Disordered" evidence="1">
    <location>
        <begin position="34"/>
        <end position="56"/>
    </location>
</feature>
<evidence type="ECO:0000256" key="1">
    <source>
        <dbReference type="SAM" id="MobiDB-lite"/>
    </source>
</evidence>
<dbReference type="RefSeq" id="WP_091876851.1">
    <property type="nucleotide sequence ID" value="NZ_FOLD01000040.1"/>
</dbReference>
<protein>
    <submittedName>
        <fullName evidence="2">Phage portal protein, lambda family</fullName>
    </submittedName>
</protein>
<proteinExistence type="predicted"/>
<evidence type="ECO:0000313" key="2">
    <source>
        <dbReference type="EMBL" id="SFD83640.1"/>
    </source>
</evidence>
<dbReference type="InterPro" id="IPR006429">
    <property type="entry name" value="Phage_lambda_portal"/>
</dbReference>
<dbReference type="EMBL" id="FOLD01000040">
    <property type="protein sequence ID" value="SFD83640.1"/>
    <property type="molecule type" value="Genomic_DNA"/>
</dbReference>
<dbReference type="Proteomes" id="UP000198639">
    <property type="component" value="Unassembled WGS sequence"/>
</dbReference>
<evidence type="ECO:0000313" key="3">
    <source>
        <dbReference type="Proteomes" id="UP000198639"/>
    </source>
</evidence>
<dbReference type="GO" id="GO:0019068">
    <property type="term" value="P:virion assembly"/>
    <property type="evidence" value="ECO:0007669"/>
    <property type="project" value="InterPro"/>
</dbReference>
<dbReference type="NCBIfam" id="TIGR01539">
    <property type="entry name" value="portal_lambda"/>
    <property type="match status" value="1"/>
</dbReference>
<sequence>MPNLIDRIVGWVNPHAGIARHFARRQLERAYEAASPRDSWRPRRAGASANADHRADAKTLRTKARALVQNVPYIWAGLDGLAVATVGAGIIPRATGREKDKINLLLKEWWKVCDADGRFDFFGLVKAAYVAMERDGEVLVRLRSRRPTDGLPVPLQLQLLEIDWIDDARSGTFNGNQIINGIEYDMLGAVAAYYLWDQHPGEVAVVRGRAQSQRVPGKDLIHLFNPDRPGQGRGFTRLAPVISRTRDLQLYEDAELARKNLETRLSVLASGDLTTMDNPAGMGEAGGVQGQGARDLGELGGGGIVGMPAGMNFTVVEPKAAPGYVDYLKFNLHLIAAGMGVPYHLLTGDMNEVNFSSARVRLLDFRRAVTQMQWLTLIPKLLVPIHDAFIEHAYLAGKIQVRDKAVDFSPPKWDYVNPEQDVKADLAEISGGLASISEKLRQRGYDPDVVFAELKGDIDKLRALGILDVMLFLQRGNLPTQQTTDKNS</sequence>
<organism evidence="2 3">
    <name type="scientific">Massilia yuzhufengensis</name>
    <dbReference type="NCBI Taxonomy" id="1164594"/>
    <lineage>
        <taxon>Bacteria</taxon>
        <taxon>Pseudomonadati</taxon>
        <taxon>Pseudomonadota</taxon>
        <taxon>Betaproteobacteria</taxon>
        <taxon>Burkholderiales</taxon>
        <taxon>Oxalobacteraceae</taxon>
        <taxon>Telluria group</taxon>
        <taxon>Massilia</taxon>
    </lineage>
</organism>
<dbReference type="GO" id="GO:0005198">
    <property type="term" value="F:structural molecule activity"/>
    <property type="evidence" value="ECO:0007669"/>
    <property type="project" value="InterPro"/>
</dbReference>
<dbReference type="STRING" id="1164594.SAMN05216204_14026"/>
<dbReference type="OrthoDB" id="622132at2"/>
<gene>
    <name evidence="2" type="ORF">SAMN05216204_14026</name>
</gene>
<keyword evidence="3" id="KW-1185">Reference proteome</keyword>
<dbReference type="AlphaFoldDB" id="A0A1I1VSW8"/>
<accession>A0A1I1VSW8</accession>
<dbReference type="Pfam" id="PF05136">
    <property type="entry name" value="Phage_portal_2"/>
    <property type="match status" value="1"/>
</dbReference>
<name>A0A1I1VSW8_9BURK</name>